<dbReference type="STRING" id="743718.Isova_2800"/>
<name>F6FV61_ISOV2</name>
<accession>F6FV61</accession>
<sequence>MGTDAGSMTIALLTACSEPGLGIRSRVVQEMLDEASADPQAARQVLTTLLTASVLSLEAYTRATHRSPQEVLQTLGASWSQRTLEV</sequence>
<keyword evidence="2" id="KW-1185">Reference proteome</keyword>
<dbReference type="RefSeq" id="WP_013839879.1">
    <property type="nucleotide sequence ID" value="NC_015588.1"/>
</dbReference>
<dbReference type="HOGENOM" id="CLU_173414_0_0_11"/>
<protein>
    <submittedName>
        <fullName evidence="1">Uncharacterized protein</fullName>
    </submittedName>
</protein>
<evidence type="ECO:0000313" key="1">
    <source>
        <dbReference type="EMBL" id="AEG45489.1"/>
    </source>
</evidence>
<dbReference type="Proteomes" id="UP000009236">
    <property type="component" value="Chromosome"/>
</dbReference>
<dbReference type="AlphaFoldDB" id="F6FV61"/>
<evidence type="ECO:0000313" key="2">
    <source>
        <dbReference type="Proteomes" id="UP000009236"/>
    </source>
</evidence>
<gene>
    <name evidence="1" type="ordered locus">Isova_2800</name>
</gene>
<organism evidence="2">
    <name type="scientific">Isoptericola variabilis (strain 225)</name>
    <dbReference type="NCBI Taxonomy" id="743718"/>
    <lineage>
        <taxon>Bacteria</taxon>
        <taxon>Bacillati</taxon>
        <taxon>Actinomycetota</taxon>
        <taxon>Actinomycetes</taxon>
        <taxon>Micrococcales</taxon>
        <taxon>Promicromonosporaceae</taxon>
        <taxon>Isoptericola</taxon>
    </lineage>
</organism>
<dbReference type="eggNOG" id="ENOG5030NN5">
    <property type="taxonomic scope" value="Bacteria"/>
</dbReference>
<dbReference type="KEGG" id="iva:Isova_2800"/>
<dbReference type="EMBL" id="CP002810">
    <property type="protein sequence ID" value="AEG45489.1"/>
    <property type="molecule type" value="Genomic_DNA"/>
</dbReference>
<reference evidence="1 2" key="1">
    <citation type="submission" date="2011-05" db="EMBL/GenBank/DDBJ databases">
        <title>Complete sequence of Isoptericola variabilis 225.</title>
        <authorList>
            <consortium name="US DOE Joint Genome Institute"/>
            <person name="Lucas S."/>
            <person name="Han J."/>
            <person name="Lapidus A."/>
            <person name="Cheng J.-F."/>
            <person name="Goodwin L."/>
            <person name="Pitluck S."/>
            <person name="Peters L."/>
            <person name="Mikhailova N."/>
            <person name="Zeytun A."/>
            <person name="Han C."/>
            <person name="Tapia R."/>
            <person name="Land M."/>
            <person name="Hauser L."/>
            <person name="Kyrpides N."/>
            <person name="Ivanova N."/>
            <person name="Pagani I."/>
            <person name="Siebers A."/>
            <person name="Allgaier M."/>
            <person name="Thelen M."/>
            <person name="Hugenholtz P."/>
            <person name="Gladden J."/>
            <person name="Woyke T."/>
        </authorList>
    </citation>
    <scope>NUCLEOTIDE SEQUENCE [LARGE SCALE GENOMIC DNA]</scope>
    <source>
        <strain evidence="2">225</strain>
    </source>
</reference>
<proteinExistence type="predicted"/>